<dbReference type="Gene3D" id="6.10.140.340">
    <property type="match status" value="1"/>
</dbReference>
<evidence type="ECO:0000256" key="6">
    <source>
        <dbReference type="ARBA" id="ARBA00022692"/>
    </source>
</evidence>
<evidence type="ECO:0000256" key="2">
    <source>
        <dbReference type="ARBA" id="ARBA00004651"/>
    </source>
</evidence>
<evidence type="ECO:0000259" key="17">
    <source>
        <dbReference type="PROSITE" id="PS51980"/>
    </source>
</evidence>
<evidence type="ECO:0000256" key="3">
    <source>
        <dbReference type="ARBA" id="ARBA00009171"/>
    </source>
</evidence>
<evidence type="ECO:0000259" key="16">
    <source>
        <dbReference type="PROSITE" id="PS51225"/>
    </source>
</evidence>
<feature type="transmembrane region" description="Helical" evidence="15">
    <location>
        <begin position="137"/>
        <end position="156"/>
    </location>
</feature>
<keyword evidence="9 13" id="KW-0175">Coiled coil</keyword>
<feature type="domain" description="OCEL" evidence="17">
    <location>
        <begin position="366"/>
        <end position="473"/>
    </location>
</feature>
<dbReference type="GO" id="GO:0005923">
    <property type="term" value="C:bicellular tight junction"/>
    <property type="evidence" value="ECO:0007669"/>
    <property type="project" value="UniProtKB-SubCell"/>
</dbReference>
<accession>A0A6J2QCQ4</accession>
<evidence type="ECO:0000256" key="9">
    <source>
        <dbReference type="ARBA" id="ARBA00023054"/>
    </source>
</evidence>
<dbReference type="PROSITE" id="PS51980">
    <property type="entry name" value="OCEL"/>
    <property type="match status" value="1"/>
</dbReference>
<evidence type="ECO:0000256" key="1">
    <source>
        <dbReference type="ARBA" id="ARBA00004435"/>
    </source>
</evidence>
<keyword evidence="4" id="KW-0796">Tight junction</keyword>
<keyword evidence="6 11" id="KW-0812">Transmembrane</keyword>
<evidence type="ECO:0000256" key="13">
    <source>
        <dbReference type="SAM" id="Coils"/>
    </source>
</evidence>
<keyword evidence="10 11" id="KW-0472">Membrane</keyword>
<dbReference type="GO" id="GO:0070830">
    <property type="term" value="P:bicellular tight junction assembly"/>
    <property type="evidence" value="ECO:0007669"/>
    <property type="project" value="TreeGrafter"/>
</dbReference>
<dbReference type="Proteomes" id="UP000504630">
    <property type="component" value="Chromosome 9"/>
</dbReference>
<dbReference type="PANTHER" id="PTHR23288:SF34">
    <property type="entry name" value="OCCLUDIN B"/>
    <property type="match status" value="1"/>
</dbReference>
<dbReference type="CTD" id="494075"/>
<feature type="region of interest" description="Disordered" evidence="14">
    <location>
        <begin position="1"/>
        <end position="21"/>
    </location>
</feature>
<keyword evidence="8 15" id="KW-1133">Transmembrane helix</keyword>
<evidence type="ECO:0000256" key="15">
    <source>
        <dbReference type="SAM" id="Phobius"/>
    </source>
</evidence>
<dbReference type="InterPro" id="IPR008253">
    <property type="entry name" value="Marvel"/>
</dbReference>
<dbReference type="GeneID" id="115013535"/>
<dbReference type="InterPro" id="IPR010844">
    <property type="entry name" value="Occludin_ELL"/>
</dbReference>
<dbReference type="RefSeq" id="XP_029295769.1">
    <property type="nucleotide sequence ID" value="XM_029439909.1"/>
</dbReference>
<keyword evidence="18" id="KW-1185">Reference proteome</keyword>
<dbReference type="AlphaFoldDB" id="A0A6J2QCQ4"/>
<evidence type="ECO:0000256" key="14">
    <source>
        <dbReference type="SAM" id="MobiDB-lite"/>
    </source>
</evidence>
<dbReference type="RefSeq" id="XP_029295771.1">
    <property type="nucleotide sequence ID" value="XM_029439911.1"/>
</dbReference>
<dbReference type="PANTHER" id="PTHR23288">
    <property type="entry name" value="OCCLUDIN AND RNA POLYMERASE II ELONGATION FACTOR ELL"/>
    <property type="match status" value="1"/>
</dbReference>
<evidence type="ECO:0000256" key="12">
    <source>
        <dbReference type="PROSITE-ProRule" id="PRU01324"/>
    </source>
</evidence>
<dbReference type="Pfam" id="PF07303">
    <property type="entry name" value="Occludin_ELL"/>
    <property type="match status" value="1"/>
</dbReference>
<sequence>MPNHKHSSRPYKPSGSKHHSSRHYPIEKMLHFYRWTSPPGVMKILCIIIIIMCVAVFACVASTLAWDYDMSLMGLGGGTSVLPGYGSGSYGSGSYGSGSYGSGSYGSGSYGSGYGSGSGSGGSYGGTQMDPKAGKGFIIAISAITFIAVLIIFVLVVSRQNAARSSKFYLATIIICAILAFLMIIATIVYLVAVNPTAQSTGSVYYSQIRQLCAQYQNQNQAQGIFLNQYLYHYCVVEPQEAIAIVLGFLVFIALIILLVFAVKTRSNIRRWGRDRILWEEVKVINDGLHNSVGEWVNNVSGDPDVLVNDHNPKVRGSRDYLDQLDHNKPLYLPGDSDISSSVGGLKPRLKDYDTGVESGDELEDEHFYVLFPSIVDEQERLNYKREFDQEHQEYKSLQAELDSINQDLADLDRVLNQHPESSPQFLDVMEKYTRLKNLKKSPGYQIKKKRCKYLRSKLSHIKKKISEYDRRP</sequence>
<evidence type="ECO:0000256" key="8">
    <source>
        <dbReference type="ARBA" id="ARBA00022989"/>
    </source>
</evidence>
<evidence type="ECO:0000313" key="19">
    <source>
        <dbReference type="RefSeq" id="XP_029295769.1"/>
    </source>
</evidence>
<evidence type="ECO:0000256" key="5">
    <source>
        <dbReference type="ARBA" id="ARBA00022475"/>
    </source>
</evidence>
<dbReference type="GO" id="GO:0016324">
    <property type="term" value="C:apical plasma membrane"/>
    <property type="evidence" value="ECO:0007669"/>
    <property type="project" value="TreeGrafter"/>
</dbReference>
<dbReference type="GO" id="GO:0031410">
    <property type="term" value="C:cytoplasmic vesicle"/>
    <property type="evidence" value="ECO:0007669"/>
    <property type="project" value="TreeGrafter"/>
</dbReference>
<protein>
    <submittedName>
        <fullName evidence="19 20">Occludin-like</fullName>
    </submittedName>
</protein>
<evidence type="ECO:0000313" key="18">
    <source>
        <dbReference type="Proteomes" id="UP000504630"/>
    </source>
</evidence>
<evidence type="ECO:0000256" key="11">
    <source>
        <dbReference type="PROSITE-ProRule" id="PRU00581"/>
    </source>
</evidence>
<dbReference type="GeneTree" id="ENSGT00730000110989"/>
<evidence type="ECO:0000256" key="4">
    <source>
        <dbReference type="ARBA" id="ARBA00022427"/>
    </source>
</evidence>
<comment type="similarity">
    <text evidence="3 12">Belongs to the ELL/occludin family.</text>
</comment>
<comment type="subcellular location">
    <subcellularLocation>
        <location evidence="1">Cell junction</location>
        <location evidence="1">Tight junction</location>
    </subcellularLocation>
    <subcellularLocation>
        <location evidence="2">Cell membrane</location>
        <topology evidence="2">Multi-pass membrane protein</topology>
    </subcellularLocation>
</comment>
<gene>
    <name evidence="19 20" type="primary">LOC115013535</name>
</gene>
<feature type="transmembrane region" description="Helical" evidence="15">
    <location>
        <begin position="242"/>
        <end position="263"/>
    </location>
</feature>
<dbReference type="SUPFAM" id="SSF144292">
    <property type="entry name" value="occludin/ELL-like"/>
    <property type="match status" value="1"/>
</dbReference>
<evidence type="ECO:0000256" key="7">
    <source>
        <dbReference type="ARBA" id="ARBA00022949"/>
    </source>
</evidence>
<feature type="transmembrane region" description="Helical" evidence="15">
    <location>
        <begin position="168"/>
        <end position="193"/>
    </location>
</feature>
<evidence type="ECO:0000313" key="20">
    <source>
        <dbReference type="RefSeq" id="XP_029295771.1"/>
    </source>
</evidence>
<evidence type="ECO:0000256" key="10">
    <source>
        <dbReference type="ARBA" id="ARBA00023136"/>
    </source>
</evidence>
<dbReference type="InterPro" id="IPR031176">
    <property type="entry name" value="ELL/occludin"/>
</dbReference>
<keyword evidence="5" id="KW-1003">Cell membrane</keyword>
<dbReference type="PROSITE" id="PS51225">
    <property type="entry name" value="MARVEL"/>
    <property type="match status" value="1"/>
</dbReference>
<keyword evidence="7" id="KW-0965">Cell junction</keyword>
<proteinExistence type="inferred from homology"/>
<dbReference type="Pfam" id="PF01284">
    <property type="entry name" value="MARVEL"/>
    <property type="match status" value="1"/>
</dbReference>
<dbReference type="KEGG" id="cgob:115013535"/>
<name>A0A6J2QCQ4_COTGO</name>
<dbReference type="OrthoDB" id="8867927at2759"/>
<organism evidence="18 19">
    <name type="scientific">Cottoperca gobio</name>
    <name type="common">Frogmouth</name>
    <name type="synonym">Aphritis gobio</name>
    <dbReference type="NCBI Taxonomy" id="56716"/>
    <lineage>
        <taxon>Eukaryota</taxon>
        <taxon>Metazoa</taxon>
        <taxon>Chordata</taxon>
        <taxon>Craniata</taxon>
        <taxon>Vertebrata</taxon>
        <taxon>Euteleostomi</taxon>
        <taxon>Actinopterygii</taxon>
        <taxon>Neopterygii</taxon>
        <taxon>Teleostei</taxon>
        <taxon>Neoteleostei</taxon>
        <taxon>Acanthomorphata</taxon>
        <taxon>Eupercaria</taxon>
        <taxon>Perciformes</taxon>
        <taxon>Notothenioidei</taxon>
        <taxon>Bovichtidae</taxon>
        <taxon>Cottoperca</taxon>
    </lineage>
</organism>
<reference evidence="19 20" key="1">
    <citation type="submission" date="2025-04" db="UniProtKB">
        <authorList>
            <consortium name="RefSeq"/>
        </authorList>
    </citation>
    <scope>IDENTIFICATION</scope>
</reference>
<feature type="coiled-coil region" evidence="13">
    <location>
        <begin position="381"/>
        <end position="415"/>
    </location>
</feature>
<feature type="domain" description="MARVEL" evidence="16">
    <location>
        <begin position="37"/>
        <end position="267"/>
    </location>
</feature>
<feature type="transmembrane region" description="Helical" evidence="15">
    <location>
        <begin position="44"/>
        <end position="66"/>
    </location>
</feature>